<keyword evidence="5 6" id="KW-0472">Membrane</keyword>
<gene>
    <name evidence="8" type="ORF">NCTC10135_00105</name>
</gene>
<dbReference type="Proteomes" id="UP000259864">
    <property type="component" value="Chromosome 1"/>
</dbReference>
<name>A0A3B0P3W0_9BACT</name>
<evidence type="ECO:0000313" key="9">
    <source>
        <dbReference type="Proteomes" id="UP000259864"/>
    </source>
</evidence>
<feature type="transmembrane region" description="Helical" evidence="6">
    <location>
        <begin position="107"/>
        <end position="140"/>
    </location>
</feature>
<feature type="transmembrane region" description="Helical" evidence="6">
    <location>
        <begin position="61"/>
        <end position="86"/>
    </location>
</feature>
<evidence type="ECO:0000256" key="3">
    <source>
        <dbReference type="ARBA" id="ARBA00022692"/>
    </source>
</evidence>
<accession>A0A3B0P3W0</accession>
<protein>
    <submittedName>
        <fullName evidence="8">FtsX-like permease family</fullName>
    </submittedName>
</protein>
<feature type="non-terminal residue" evidence="8">
    <location>
        <position position="176"/>
    </location>
</feature>
<reference evidence="9" key="1">
    <citation type="submission" date="2018-06" db="EMBL/GenBank/DDBJ databases">
        <authorList>
            <consortium name="Pathogen Informatics"/>
        </authorList>
    </citation>
    <scope>NUCLEOTIDE SEQUENCE [LARGE SCALE GENOMIC DNA]</scope>
    <source>
        <strain evidence="9">NCTC10135</strain>
    </source>
</reference>
<comment type="subcellular location">
    <subcellularLocation>
        <location evidence="1">Cell membrane</location>
        <topology evidence="1">Multi-pass membrane protein</topology>
    </subcellularLocation>
</comment>
<evidence type="ECO:0000256" key="5">
    <source>
        <dbReference type="ARBA" id="ARBA00023136"/>
    </source>
</evidence>
<feature type="transmembrane region" description="Helical" evidence="6">
    <location>
        <begin position="146"/>
        <end position="170"/>
    </location>
</feature>
<dbReference type="EMBL" id="LS991949">
    <property type="protein sequence ID" value="SYV89615.1"/>
    <property type="molecule type" value="Genomic_DNA"/>
</dbReference>
<keyword evidence="2" id="KW-1003">Cell membrane</keyword>
<dbReference type="AlphaFoldDB" id="A0A3B0P3W0"/>
<proteinExistence type="predicted"/>
<dbReference type="GO" id="GO:0005886">
    <property type="term" value="C:plasma membrane"/>
    <property type="evidence" value="ECO:0007669"/>
    <property type="project" value="UniProtKB-SubCell"/>
</dbReference>
<keyword evidence="3 6" id="KW-0812">Transmembrane</keyword>
<feature type="domain" description="ABC3 transporter permease C-terminal" evidence="7">
    <location>
        <begin position="64"/>
        <end position="175"/>
    </location>
</feature>
<evidence type="ECO:0000256" key="2">
    <source>
        <dbReference type="ARBA" id="ARBA00022475"/>
    </source>
</evidence>
<evidence type="ECO:0000256" key="1">
    <source>
        <dbReference type="ARBA" id="ARBA00004651"/>
    </source>
</evidence>
<sequence length="176" mass="19465">MKEPNSNEEFKNIARNVLSKFYGSHPGTIYGKNIMYGASFDVNSKDIEAGFISGISKTVNIILIAFIVVSLLISIIILIVITNIMIASNKKAIATFSVLGYTNREKVMLFFANFIPTILFACFLMIPVTLVLISVFNAFMMATSQIVLPLVLNYSTIIISITICLTVFALTSMLTW</sequence>
<dbReference type="InterPro" id="IPR003838">
    <property type="entry name" value="ABC3_permease_C"/>
</dbReference>
<keyword evidence="4 6" id="KW-1133">Transmembrane helix</keyword>
<organism evidence="8 9">
    <name type="scientific">Metamycoplasma alkalescens</name>
    <dbReference type="NCBI Taxonomy" id="45363"/>
    <lineage>
        <taxon>Bacteria</taxon>
        <taxon>Bacillati</taxon>
        <taxon>Mycoplasmatota</taxon>
        <taxon>Mycoplasmoidales</taxon>
        <taxon>Metamycoplasmataceae</taxon>
        <taxon>Metamycoplasma</taxon>
    </lineage>
</organism>
<dbReference type="Pfam" id="PF02687">
    <property type="entry name" value="FtsX"/>
    <property type="match status" value="1"/>
</dbReference>
<dbReference type="KEGG" id="mala:NCTC10135_00105"/>
<evidence type="ECO:0000313" key="8">
    <source>
        <dbReference type="EMBL" id="SYV89615.1"/>
    </source>
</evidence>
<evidence type="ECO:0000259" key="7">
    <source>
        <dbReference type="Pfam" id="PF02687"/>
    </source>
</evidence>
<evidence type="ECO:0000256" key="4">
    <source>
        <dbReference type="ARBA" id="ARBA00022989"/>
    </source>
</evidence>
<evidence type="ECO:0000256" key="6">
    <source>
        <dbReference type="SAM" id="Phobius"/>
    </source>
</evidence>